<name>A0A163XAI7_9BRAD</name>
<sequence length="295" mass="32286">MNQVTFPPVSAGEESPVWSGSGFERGGQTTRVLAYEVGDSGWSDELTELHESATESGTHFIDMASRRHAVNELKRALGSQPASIMEVGCSAGHLLADMRLALPNARLTGGDYTLGTLVKLGAKMPDIPLVRFNLADSPLPSNTYDAMVLLNVLEHIEDDVAAVQHIARMLKPDGVAVIEVPAGPELFDDYDRELKHFRRYTLPGLCKVIENAGLRIERRNYLGALIYPAFYLAKKRSQNSPKPAAEREEHVAKAIGATSRLNPIGHAVMALEEMMSRAIEFPRGIRCVVTARKIA</sequence>
<dbReference type="SUPFAM" id="SSF53335">
    <property type="entry name" value="S-adenosyl-L-methionine-dependent methyltransferases"/>
    <property type="match status" value="1"/>
</dbReference>
<protein>
    <recommendedName>
        <fullName evidence="4">Class I SAM-dependent methyltransferase</fullName>
    </recommendedName>
</protein>
<dbReference type="STRING" id="943830.A4A58_18110"/>
<evidence type="ECO:0008006" key="4">
    <source>
        <dbReference type="Google" id="ProtNLM"/>
    </source>
</evidence>
<dbReference type="RefSeq" id="WP_068738263.1">
    <property type="nucleotide sequence ID" value="NZ_LVYV01000055.1"/>
</dbReference>
<dbReference type="Pfam" id="PF13489">
    <property type="entry name" value="Methyltransf_23"/>
    <property type="match status" value="1"/>
</dbReference>
<evidence type="ECO:0000313" key="2">
    <source>
        <dbReference type="EMBL" id="KZD20650.1"/>
    </source>
</evidence>
<dbReference type="Proteomes" id="UP000076574">
    <property type="component" value="Unassembled WGS sequence"/>
</dbReference>
<dbReference type="EMBL" id="LVYV01000055">
    <property type="protein sequence ID" value="KZD20650.1"/>
    <property type="molecule type" value="Genomic_DNA"/>
</dbReference>
<evidence type="ECO:0000256" key="1">
    <source>
        <dbReference type="SAM" id="MobiDB-lite"/>
    </source>
</evidence>
<dbReference type="PANTHER" id="PTHR43861">
    <property type="entry name" value="TRANS-ACONITATE 2-METHYLTRANSFERASE-RELATED"/>
    <property type="match status" value="1"/>
</dbReference>
<evidence type="ECO:0000313" key="3">
    <source>
        <dbReference type="Proteomes" id="UP000076574"/>
    </source>
</evidence>
<gene>
    <name evidence="2" type="ORF">A4A58_18110</name>
</gene>
<feature type="region of interest" description="Disordered" evidence="1">
    <location>
        <begin position="1"/>
        <end position="24"/>
    </location>
</feature>
<proteinExistence type="predicted"/>
<comment type="caution">
    <text evidence="2">The sequence shown here is derived from an EMBL/GenBank/DDBJ whole genome shotgun (WGS) entry which is preliminary data.</text>
</comment>
<dbReference type="OrthoDB" id="9810247at2"/>
<keyword evidence="3" id="KW-1185">Reference proteome</keyword>
<dbReference type="Gene3D" id="3.40.50.150">
    <property type="entry name" value="Vaccinia Virus protein VP39"/>
    <property type="match status" value="1"/>
</dbReference>
<accession>A0A163XAI7</accession>
<dbReference type="AlphaFoldDB" id="A0A163XAI7"/>
<dbReference type="CDD" id="cd02440">
    <property type="entry name" value="AdoMet_MTases"/>
    <property type="match status" value="1"/>
</dbReference>
<dbReference type="InterPro" id="IPR029063">
    <property type="entry name" value="SAM-dependent_MTases_sf"/>
</dbReference>
<reference evidence="2 3" key="1">
    <citation type="submission" date="2016-03" db="EMBL/GenBank/DDBJ databases">
        <title>Microsymbionts genomes from the relict species Vavilovia formosa (Stev.) Fed.</title>
        <authorList>
            <person name="Kopat V."/>
            <person name="Chirak E."/>
            <person name="Kimeklis A."/>
            <person name="Andronov E."/>
        </authorList>
    </citation>
    <scope>NUCLEOTIDE SEQUENCE [LARGE SCALE GENOMIC DNA]</scope>
    <source>
        <strain evidence="2 3">Vaf07</strain>
    </source>
</reference>
<organism evidence="2 3">
    <name type="scientific">Tardiphaga robiniae</name>
    <dbReference type="NCBI Taxonomy" id="943830"/>
    <lineage>
        <taxon>Bacteria</taxon>
        <taxon>Pseudomonadati</taxon>
        <taxon>Pseudomonadota</taxon>
        <taxon>Alphaproteobacteria</taxon>
        <taxon>Hyphomicrobiales</taxon>
        <taxon>Nitrobacteraceae</taxon>
        <taxon>Tardiphaga</taxon>
    </lineage>
</organism>